<protein>
    <submittedName>
        <fullName evidence="1">Uncharacterized protein</fullName>
    </submittedName>
</protein>
<accession>A0ABX8UG19</accession>
<keyword evidence="2" id="KW-1185">Reference proteome</keyword>
<sequence>MLGSDSEWMKRIFVASCFSGEVRMTLHPSFVSRISVSRSSPRLTRPAQCFVSIKNSERRNRPMIPMIHFSSRERFTRCVIKDDAVKNAVVVTAKSREAPT</sequence>
<evidence type="ECO:0000313" key="1">
    <source>
        <dbReference type="EMBL" id="QYD67828.1"/>
    </source>
</evidence>
<dbReference type="EMBL" id="CP080095">
    <property type="protein sequence ID" value="QYD67828.1"/>
    <property type="molecule type" value="Genomic_DNA"/>
</dbReference>
<organism evidence="1 2">
    <name type="scientific">Paraburkholderia edwinii</name>
    <dbReference type="NCBI Taxonomy" id="2861782"/>
    <lineage>
        <taxon>Bacteria</taxon>
        <taxon>Pseudomonadati</taxon>
        <taxon>Pseudomonadota</taxon>
        <taxon>Betaproteobacteria</taxon>
        <taxon>Burkholderiales</taxon>
        <taxon>Burkholderiaceae</taxon>
        <taxon>Paraburkholderia</taxon>
    </lineage>
</organism>
<name>A0ABX8UG19_9BURK</name>
<dbReference type="RefSeq" id="WP_219797117.1">
    <property type="nucleotide sequence ID" value="NZ_CP080095.1"/>
</dbReference>
<reference evidence="1 2" key="1">
    <citation type="submission" date="2021-07" db="EMBL/GenBank/DDBJ databases">
        <title>Paraburkholderia edwinii protects Aspergillus sp. from phenazines by acting as a toxin sponge.</title>
        <authorList>
            <person name="Dahlstrom K.M."/>
            <person name="Newman D.K."/>
        </authorList>
    </citation>
    <scope>NUCLEOTIDE SEQUENCE [LARGE SCALE GENOMIC DNA]</scope>
    <source>
        <strain evidence="1 2">Pe01</strain>
    </source>
</reference>
<evidence type="ECO:0000313" key="2">
    <source>
        <dbReference type="Proteomes" id="UP000826462"/>
    </source>
</evidence>
<proteinExistence type="predicted"/>
<dbReference type="Proteomes" id="UP000826462">
    <property type="component" value="Chromosome 1"/>
</dbReference>
<gene>
    <name evidence="1" type="ORF">KZJ38_16065</name>
</gene>